<dbReference type="Pfam" id="PF06941">
    <property type="entry name" value="NT5C"/>
    <property type="match status" value="1"/>
</dbReference>
<dbReference type="EMBL" id="NEDP02000772">
    <property type="protein sequence ID" value="OWF55033.1"/>
    <property type="molecule type" value="Genomic_DNA"/>
</dbReference>
<dbReference type="Proteomes" id="UP000242188">
    <property type="component" value="Unassembled WGS sequence"/>
</dbReference>
<dbReference type="OrthoDB" id="10248475at2759"/>
<evidence type="ECO:0000313" key="1">
    <source>
        <dbReference type="EMBL" id="OWF55033.1"/>
    </source>
</evidence>
<evidence type="ECO:0000313" key="2">
    <source>
        <dbReference type="Proteomes" id="UP000242188"/>
    </source>
</evidence>
<dbReference type="InterPro" id="IPR023214">
    <property type="entry name" value="HAD_sf"/>
</dbReference>
<reference evidence="1 2" key="1">
    <citation type="journal article" date="2017" name="Nat. Ecol. Evol.">
        <title>Scallop genome provides insights into evolution of bilaterian karyotype and development.</title>
        <authorList>
            <person name="Wang S."/>
            <person name="Zhang J."/>
            <person name="Jiao W."/>
            <person name="Li J."/>
            <person name="Xun X."/>
            <person name="Sun Y."/>
            <person name="Guo X."/>
            <person name="Huan P."/>
            <person name="Dong B."/>
            <person name="Zhang L."/>
            <person name="Hu X."/>
            <person name="Sun X."/>
            <person name="Wang J."/>
            <person name="Zhao C."/>
            <person name="Wang Y."/>
            <person name="Wang D."/>
            <person name="Huang X."/>
            <person name="Wang R."/>
            <person name="Lv J."/>
            <person name="Li Y."/>
            <person name="Zhang Z."/>
            <person name="Liu B."/>
            <person name="Lu W."/>
            <person name="Hui Y."/>
            <person name="Liang J."/>
            <person name="Zhou Z."/>
            <person name="Hou R."/>
            <person name="Li X."/>
            <person name="Liu Y."/>
            <person name="Li H."/>
            <person name="Ning X."/>
            <person name="Lin Y."/>
            <person name="Zhao L."/>
            <person name="Xing Q."/>
            <person name="Dou J."/>
            <person name="Li Y."/>
            <person name="Mao J."/>
            <person name="Guo H."/>
            <person name="Dou H."/>
            <person name="Li T."/>
            <person name="Mu C."/>
            <person name="Jiang W."/>
            <person name="Fu Q."/>
            <person name="Fu X."/>
            <person name="Miao Y."/>
            <person name="Liu J."/>
            <person name="Yu Q."/>
            <person name="Li R."/>
            <person name="Liao H."/>
            <person name="Li X."/>
            <person name="Kong Y."/>
            <person name="Jiang Z."/>
            <person name="Chourrout D."/>
            <person name="Li R."/>
            <person name="Bao Z."/>
        </authorList>
    </citation>
    <scope>NUCLEOTIDE SEQUENCE [LARGE SCALE GENOMIC DNA]</scope>
    <source>
        <strain evidence="1 2">PY_sf001</strain>
    </source>
</reference>
<comment type="caution">
    <text evidence="1">The sequence shown here is derived from an EMBL/GenBank/DDBJ whole genome shotgun (WGS) entry which is preliminary data.</text>
</comment>
<proteinExistence type="predicted"/>
<dbReference type="PANTHER" id="PTHR16504">
    <property type="entry name" value="5'(3')-DEOXYRIBONUCLEOTIDASE"/>
    <property type="match status" value="1"/>
</dbReference>
<organism evidence="1 2">
    <name type="scientific">Mizuhopecten yessoensis</name>
    <name type="common">Japanese scallop</name>
    <name type="synonym">Patinopecten yessoensis</name>
    <dbReference type="NCBI Taxonomy" id="6573"/>
    <lineage>
        <taxon>Eukaryota</taxon>
        <taxon>Metazoa</taxon>
        <taxon>Spiralia</taxon>
        <taxon>Lophotrochozoa</taxon>
        <taxon>Mollusca</taxon>
        <taxon>Bivalvia</taxon>
        <taxon>Autobranchia</taxon>
        <taxon>Pteriomorphia</taxon>
        <taxon>Pectinida</taxon>
        <taxon>Pectinoidea</taxon>
        <taxon>Pectinidae</taxon>
        <taxon>Mizuhopecten</taxon>
    </lineage>
</organism>
<sequence length="118" mass="14008">MVLPSIFMFCRVDVFLCSSPLFQYQYSAKEKFEWVENHLGPNFIDKVILTRDKTIINGHLLIDDRLDIKGACTEPTWEHILMTACHNKHMKRVKQQRLDNWTDGSWQTLIEDRLKRLS</sequence>
<protein>
    <submittedName>
        <fullName evidence="1">5'(3')-deoxyribonucleotidase, mitochondrial</fullName>
    </submittedName>
</protein>
<keyword evidence="2" id="KW-1185">Reference proteome</keyword>
<dbReference type="InterPro" id="IPR036412">
    <property type="entry name" value="HAD-like_sf"/>
</dbReference>
<dbReference type="GO" id="GO:0005739">
    <property type="term" value="C:mitochondrion"/>
    <property type="evidence" value="ECO:0007669"/>
    <property type="project" value="TreeGrafter"/>
</dbReference>
<accession>A0A210R1U0</accession>
<dbReference type="InterPro" id="IPR010708">
    <property type="entry name" value="5'(3')-deoxyribonucleotidase"/>
</dbReference>
<dbReference type="GO" id="GO:0008253">
    <property type="term" value="F:5'-nucleotidase activity"/>
    <property type="evidence" value="ECO:0007669"/>
    <property type="project" value="InterPro"/>
</dbReference>
<name>A0A210R1U0_MIZYE</name>
<dbReference type="PANTHER" id="PTHR16504:SF4">
    <property type="entry name" value="5'(3')-DEOXYRIBONUCLEOTIDASE"/>
    <property type="match status" value="1"/>
</dbReference>
<dbReference type="STRING" id="6573.A0A210R1U0"/>
<dbReference type="AlphaFoldDB" id="A0A210R1U0"/>
<gene>
    <name evidence="1" type="ORF">KP79_PYT00266</name>
</gene>
<dbReference type="GO" id="GO:0009223">
    <property type="term" value="P:pyrimidine deoxyribonucleotide catabolic process"/>
    <property type="evidence" value="ECO:0007669"/>
    <property type="project" value="TreeGrafter"/>
</dbReference>
<dbReference type="Gene3D" id="3.40.50.1000">
    <property type="entry name" value="HAD superfamily/HAD-like"/>
    <property type="match status" value="1"/>
</dbReference>
<dbReference type="SUPFAM" id="SSF56784">
    <property type="entry name" value="HAD-like"/>
    <property type="match status" value="1"/>
</dbReference>